<dbReference type="InterPro" id="IPR000917">
    <property type="entry name" value="Sulfatase_N"/>
</dbReference>
<evidence type="ECO:0000313" key="3">
    <source>
        <dbReference type="EMBL" id="RIH65463.1"/>
    </source>
</evidence>
<dbReference type="PROSITE" id="PS51257">
    <property type="entry name" value="PROKAR_LIPOPROTEIN"/>
    <property type="match status" value="1"/>
</dbReference>
<evidence type="ECO:0000259" key="2">
    <source>
        <dbReference type="Pfam" id="PF00884"/>
    </source>
</evidence>
<dbReference type="AlphaFoldDB" id="A0A399D1X8"/>
<keyword evidence="1" id="KW-0732">Signal</keyword>
<reference evidence="3 4" key="1">
    <citation type="journal article" date="2015" name="Int. J. Syst. Evol. Microbiol.">
        <title>Mariniphaga sediminis sp. nov., isolated from coastal sediment.</title>
        <authorList>
            <person name="Wang F.Q."/>
            <person name="Shen Q.Y."/>
            <person name="Chen G.J."/>
            <person name="Du Z.J."/>
        </authorList>
    </citation>
    <scope>NUCLEOTIDE SEQUENCE [LARGE SCALE GENOMIC DNA]</scope>
    <source>
        <strain evidence="3 4">SY21</strain>
    </source>
</reference>
<dbReference type="Gene3D" id="3.30.1120.10">
    <property type="match status" value="1"/>
</dbReference>
<feature type="chain" id="PRO_5017469856" description="Sulfatase N-terminal domain-containing protein" evidence="1">
    <location>
        <begin position="30"/>
        <end position="508"/>
    </location>
</feature>
<protein>
    <recommendedName>
        <fullName evidence="2">Sulfatase N-terminal domain-containing protein</fullName>
    </recommendedName>
</protein>
<proteinExistence type="predicted"/>
<dbReference type="InterPro" id="IPR052701">
    <property type="entry name" value="GAG_Ulvan_Degrading_Sulfatases"/>
</dbReference>
<name>A0A399D1X8_9BACT</name>
<dbReference type="PANTHER" id="PTHR43751:SF3">
    <property type="entry name" value="SULFATASE N-TERMINAL DOMAIN-CONTAINING PROTEIN"/>
    <property type="match status" value="1"/>
</dbReference>
<gene>
    <name evidence="3" type="ORF">D1164_10100</name>
</gene>
<evidence type="ECO:0000256" key="1">
    <source>
        <dbReference type="SAM" id="SignalP"/>
    </source>
</evidence>
<comment type="caution">
    <text evidence="3">The sequence shown here is derived from an EMBL/GenBank/DDBJ whole genome shotgun (WGS) entry which is preliminary data.</text>
</comment>
<feature type="signal peptide" evidence="1">
    <location>
        <begin position="1"/>
        <end position="29"/>
    </location>
</feature>
<organism evidence="3 4">
    <name type="scientific">Mariniphaga sediminis</name>
    <dbReference type="NCBI Taxonomy" id="1628158"/>
    <lineage>
        <taxon>Bacteria</taxon>
        <taxon>Pseudomonadati</taxon>
        <taxon>Bacteroidota</taxon>
        <taxon>Bacteroidia</taxon>
        <taxon>Marinilabiliales</taxon>
        <taxon>Prolixibacteraceae</taxon>
        <taxon>Mariniphaga</taxon>
    </lineage>
</organism>
<dbReference type="InterPro" id="IPR017850">
    <property type="entry name" value="Alkaline_phosphatase_core_sf"/>
</dbReference>
<evidence type="ECO:0000313" key="4">
    <source>
        <dbReference type="Proteomes" id="UP000266441"/>
    </source>
</evidence>
<accession>A0A399D1X8</accession>
<dbReference type="CDD" id="cd16145">
    <property type="entry name" value="ARS_like"/>
    <property type="match status" value="1"/>
</dbReference>
<dbReference type="Proteomes" id="UP000266441">
    <property type="component" value="Unassembled WGS sequence"/>
</dbReference>
<dbReference type="Pfam" id="PF00884">
    <property type="entry name" value="Sulfatase"/>
    <property type="match status" value="1"/>
</dbReference>
<dbReference type="EMBL" id="QWET01000006">
    <property type="protein sequence ID" value="RIH65463.1"/>
    <property type="molecule type" value="Genomic_DNA"/>
</dbReference>
<dbReference type="PANTHER" id="PTHR43751">
    <property type="entry name" value="SULFATASE"/>
    <property type="match status" value="1"/>
</dbReference>
<dbReference type="OrthoDB" id="9765065at2"/>
<feature type="domain" description="Sulfatase N-terminal" evidence="2">
    <location>
        <begin position="35"/>
        <end position="387"/>
    </location>
</feature>
<dbReference type="Gene3D" id="3.40.720.10">
    <property type="entry name" value="Alkaline Phosphatase, subunit A"/>
    <property type="match status" value="1"/>
</dbReference>
<keyword evidence="4" id="KW-1185">Reference proteome</keyword>
<sequence>MNTKRMKTLIISFVSIASLFFCSCYKTQANNRNLPNIIFILSDDLNWGDTGAYGQQKIKTPNIDRIANEGIKFTNAYAGSSVCAPSRSSLMEGKHQGHARVRGNMYKGYRESLQNEDFTVAMLLQQAGYKTGLFGKWGLALHNQPGIPNNMGFDEFFGYLNQRQAHTYYPEFLYHNRERVYYPENNFHYKKENYSRASLYDENGKCLPNGIVNNPYKVTNSFDEYCKRSLDFVRENHETPFFLYLAYTIPHGPLIVPYLGEYKDKDWPIQHKEWAAMITRMDKEVGKLFKLLEELELDDNTIIFFASDNGNTYGQEKRYLDENESPTRKDLFNLDAPTRGEKGGTYDGSFRIPAMVRWPGNIKPGRVSDHIWAFWDFMPTVAEITGVKLPVYTDGISILPTLKGEGEQVKHDYLYWEYNQNQAVRKSKWYAHKKNGKKVELYDLIADPQQMNDLSNSFPCIVKEMKGVMKKSHKPSDVWPSPGETEAEFTKRLQERNIRKRPENVALF</sequence>
<dbReference type="SUPFAM" id="SSF53649">
    <property type="entry name" value="Alkaline phosphatase-like"/>
    <property type="match status" value="1"/>
</dbReference>